<gene>
    <name evidence="2" type="ORF">I306_00784</name>
</gene>
<dbReference type="EMBL" id="KN848576">
    <property type="protein sequence ID" value="KIR82140.1"/>
    <property type="molecule type" value="Genomic_DNA"/>
</dbReference>
<protein>
    <submittedName>
        <fullName evidence="2">Uncharacterized protein</fullName>
    </submittedName>
</protein>
<dbReference type="Proteomes" id="UP000054272">
    <property type="component" value="Unassembled WGS sequence"/>
</dbReference>
<evidence type="ECO:0000313" key="3">
    <source>
        <dbReference type="Proteomes" id="UP000054272"/>
    </source>
</evidence>
<proteinExistence type="predicted"/>
<feature type="compositionally biased region" description="Basic residues" evidence="1">
    <location>
        <begin position="1"/>
        <end position="13"/>
    </location>
</feature>
<name>A0ABR5C2K3_9TREE</name>
<keyword evidence="3" id="KW-1185">Reference proteome</keyword>
<evidence type="ECO:0000256" key="1">
    <source>
        <dbReference type="SAM" id="MobiDB-lite"/>
    </source>
</evidence>
<evidence type="ECO:0000313" key="2">
    <source>
        <dbReference type="EMBL" id="KIR82140.1"/>
    </source>
</evidence>
<accession>A0ABR5C2K3</accession>
<feature type="region of interest" description="Disordered" evidence="1">
    <location>
        <begin position="1"/>
        <end position="34"/>
    </location>
</feature>
<organism evidence="2 3">
    <name type="scientific">Cryptococcus gattii EJB2</name>
    <dbReference type="NCBI Taxonomy" id="1296103"/>
    <lineage>
        <taxon>Eukaryota</taxon>
        <taxon>Fungi</taxon>
        <taxon>Dikarya</taxon>
        <taxon>Basidiomycota</taxon>
        <taxon>Agaricomycotina</taxon>
        <taxon>Tremellomycetes</taxon>
        <taxon>Tremellales</taxon>
        <taxon>Cryptococcaceae</taxon>
        <taxon>Cryptococcus</taxon>
        <taxon>Cryptococcus gattii species complex</taxon>
    </lineage>
</organism>
<reference evidence="2 3" key="1">
    <citation type="submission" date="2015-01" db="EMBL/GenBank/DDBJ databases">
        <title>The Genome Sequence of Cryptococcus gattii EJB2.</title>
        <authorList>
            <consortium name="The Broad Institute Genomics Platform"/>
            <person name="Cuomo C."/>
            <person name="Litvintseva A."/>
            <person name="Chen Y."/>
            <person name="Heitman J."/>
            <person name="Sun S."/>
            <person name="Springer D."/>
            <person name="Dromer F."/>
            <person name="Young S."/>
            <person name="Zeng Q."/>
            <person name="Gargeya S."/>
            <person name="Abouelleil A."/>
            <person name="Alvarado L."/>
            <person name="Chapman S.B."/>
            <person name="Gainer-Dewar J."/>
            <person name="Goldberg J."/>
            <person name="Griggs A."/>
            <person name="Gujja S."/>
            <person name="Hansen M."/>
            <person name="Howarth C."/>
            <person name="Imamovic A."/>
            <person name="Larimer J."/>
            <person name="Murphy C."/>
            <person name="Naylor J."/>
            <person name="Pearson M."/>
            <person name="Priest M."/>
            <person name="Roberts A."/>
            <person name="Saif S."/>
            <person name="Shea T."/>
            <person name="Sykes S."/>
            <person name="Wortman J."/>
            <person name="Nusbaum C."/>
            <person name="Birren B."/>
        </authorList>
    </citation>
    <scope>NUCLEOTIDE SEQUENCE [LARGE SCALE GENOMIC DNA]</scope>
    <source>
        <strain evidence="2 3">EJB2</strain>
    </source>
</reference>
<sequence>MVSGGRHHGHHRQRQPDLQSRQRRTTTLSEESHQEVCYDMTMMEKGNEERHPVEVTADAFRIVFILRTSSASPS</sequence>